<evidence type="ECO:0000313" key="4">
    <source>
        <dbReference type="Proteomes" id="UP000198362"/>
    </source>
</evidence>
<feature type="region of interest" description="Disordered" evidence="1">
    <location>
        <begin position="143"/>
        <end position="202"/>
    </location>
</feature>
<accession>A0A239P801</accession>
<keyword evidence="2" id="KW-1133">Transmembrane helix</keyword>
<evidence type="ECO:0000256" key="1">
    <source>
        <dbReference type="SAM" id="MobiDB-lite"/>
    </source>
</evidence>
<dbReference type="RefSeq" id="WP_089253984.1">
    <property type="nucleotide sequence ID" value="NZ_FZPH01000015.1"/>
</dbReference>
<feature type="transmembrane region" description="Helical" evidence="2">
    <location>
        <begin position="46"/>
        <end position="64"/>
    </location>
</feature>
<gene>
    <name evidence="3" type="ORF">SAMN05421812_1158</name>
</gene>
<dbReference type="Proteomes" id="UP000198362">
    <property type="component" value="Unassembled WGS sequence"/>
</dbReference>
<dbReference type="OrthoDB" id="3403858at2"/>
<dbReference type="AlphaFoldDB" id="A0A239P801"/>
<dbReference type="EMBL" id="FZPH01000015">
    <property type="protein sequence ID" value="SNT63145.1"/>
    <property type="molecule type" value="Genomic_DNA"/>
</dbReference>
<reference evidence="3 4" key="1">
    <citation type="submission" date="2017-06" db="EMBL/GenBank/DDBJ databases">
        <authorList>
            <person name="Kim H.J."/>
            <person name="Triplett B.A."/>
        </authorList>
    </citation>
    <scope>NUCLEOTIDE SEQUENCE [LARGE SCALE GENOMIC DNA]</scope>
    <source>
        <strain evidence="3 4">CGMCC 4.5593</strain>
    </source>
</reference>
<feature type="compositionally biased region" description="Pro residues" evidence="1">
    <location>
        <begin position="192"/>
        <end position="202"/>
    </location>
</feature>
<organism evidence="3 4">
    <name type="scientific">Asanoa hainanensis</name>
    <dbReference type="NCBI Taxonomy" id="560556"/>
    <lineage>
        <taxon>Bacteria</taxon>
        <taxon>Bacillati</taxon>
        <taxon>Actinomycetota</taxon>
        <taxon>Actinomycetes</taxon>
        <taxon>Micromonosporales</taxon>
        <taxon>Micromonosporaceae</taxon>
        <taxon>Asanoa</taxon>
    </lineage>
</organism>
<evidence type="ECO:0000313" key="3">
    <source>
        <dbReference type="EMBL" id="SNT63145.1"/>
    </source>
</evidence>
<evidence type="ECO:0008006" key="5">
    <source>
        <dbReference type="Google" id="ProtNLM"/>
    </source>
</evidence>
<proteinExistence type="predicted"/>
<keyword evidence="2" id="KW-0812">Transmembrane</keyword>
<keyword evidence="2" id="KW-0472">Membrane</keyword>
<evidence type="ECO:0000256" key="2">
    <source>
        <dbReference type="SAM" id="Phobius"/>
    </source>
</evidence>
<sequence length="202" mass="21405">MRHVWTLIAAAVISPLSWLLLAYGQDRSVQAFAGQEGAGRLAKGDFVGPTVGLAAAGLLLGLIATLRFSPLGATLAGTAYAGSYLALLVDPDKVWDVLPKSFSMAGHSLDLTTPPRTGTTLVLGALLLVAVVSRDRWRRWPAPDAAVPEQDEAPPILLDDRPVGIDGLELTRTRSGGPEPTPEPVWANRHGNPPPSDWPPSR</sequence>
<feature type="transmembrane region" description="Helical" evidence="2">
    <location>
        <begin position="117"/>
        <end position="133"/>
    </location>
</feature>
<keyword evidence="4" id="KW-1185">Reference proteome</keyword>
<protein>
    <recommendedName>
        <fullName evidence="5">Tryptophan-associated transmembrane protein (Trp_oprn_chp)</fullName>
    </recommendedName>
</protein>
<name>A0A239P801_9ACTN</name>